<name>A0A7W7CCH2_9PSEU</name>
<dbReference type="AlphaFoldDB" id="A0A7W7CCH2"/>
<evidence type="ECO:0008006" key="4">
    <source>
        <dbReference type="Google" id="ProtNLM"/>
    </source>
</evidence>
<proteinExistence type="predicted"/>
<organism evidence="2 3">
    <name type="scientific">Crossiella cryophila</name>
    <dbReference type="NCBI Taxonomy" id="43355"/>
    <lineage>
        <taxon>Bacteria</taxon>
        <taxon>Bacillati</taxon>
        <taxon>Actinomycetota</taxon>
        <taxon>Actinomycetes</taxon>
        <taxon>Pseudonocardiales</taxon>
        <taxon>Pseudonocardiaceae</taxon>
        <taxon>Crossiella</taxon>
    </lineage>
</organism>
<reference evidence="2 3" key="1">
    <citation type="submission" date="2020-08" db="EMBL/GenBank/DDBJ databases">
        <title>Sequencing the genomes of 1000 actinobacteria strains.</title>
        <authorList>
            <person name="Klenk H.-P."/>
        </authorList>
    </citation>
    <scope>NUCLEOTIDE SEQUENCE [LARGE SCALE GENOMIC DNA]</scope>
    <source>
        <strain evidence="2 3">DSM 44230</strain>
    </source>
</reference>
<sequence>MNLPRFIRSTSVVAVVTTAIVLSLTSAASASSALYCPPGLTLDTSSITHNQGVPWTTTYTCKNSDGSISAVNTVSGYH</sequence>
<dbReference type="EMBL" id="JACHMH010000001">
    <property type="protein sequence ID" value="MBB4678642.1"/>
    <property type="molecule type" value="Genomic_DNA"/>
</dbReference>
<keyword evidence="1" id="KW-0732">Signal</keyword>
<evidence type="ECO:0000313" key="3">
    <source>
        <dbReference type="Proteomes" id="UP000533598"/>
    </source>
</evidence>
<evidence type="ECO:0000256" key="1">
    <source>
        <dbReference type="SAM" id="SignalP"/>
    </source>
</evidence>
<gene>
    <name evidence="2" type="ORF">HNR67_004760</name>
</gene>
<comment type="caution">
    <text evidence="2">The sequence shown here is derived from an EMBL/GenBank/DDBJ whole genome shotgun (WGS) entry which is preliminary data.</text>
</comment>
<protein>
    <recommendedName>
        <fullName evidence="4">Secreted protein</fullName>
    </recommendedName>
</protein>
<evidence type="ECO:0000313" key="2">
    <source>
        <dbReference type="EMBL" id="MBB4678642.1"/>
    </source>
</evidence>
<feature type="chain" id="PRO_5031210925" description="Secreted protein" evidence="1">
    <location>
        <begin position="31"/>
        <end position="78"/>
    </location>
</feature>
<feature type="signal peptide" evidence="1">
    <location>
        <begin position="1"/>
        <end position="30"/>
    </location>
</feature>
<dbReference type="RefSeq" id="WP_185004491.1">
    <property type="nucleotide sequence ID" value="NZ_BAAAUI010000010.1"/>
</dbReference>
<keyword evidence="3" id="KW-1185">Reference proteome</keyword>
<accession>A0A7W7CCH2</accession>
<dbReference type="Proteomes" id="UP000533598">
    <property type="component" value="Unassembled WGS sequence"/>
</dbReference>